<dbReference type="InterPro" id="IPR015424">
    <property type="entry name" value="PyrdxlP-dep_Trfase"/>
</dbReference>
<sequence>MLRKHLELTEQLIGQSYAHQVGQAINSRSKLLSNLLTHRSLPEEGWDEMSITLLLNEVALLDSNNFIGNVGVGEREGRVYSKMVQQRYFYLSHGTGRSGDIMALQPKAAGSSLISVLSHYLALDVLHACGLKSVTACCILPMATGMSLTMCMLSLRESRSEAKYVLWSRIDQKSCFKSILTAGFTPYVIELKRDGDQLCTDVEAIEETIKTLGPSSIVCVMTTTSTFAPRIPDAIIEVAKICSHQEIPHIINNAYGLQCFKCCHLVEQACRTGRVDFIVQSLDKNFMVPVGGALIASPEIKKIEKLSKMYPGRASANALIDLFITLLEMGHRGYLQLRRDRKELGIWFHNALENVVTKYGCRLLHCPNNKVSFAVNISPLLTHETITFKDLTMLGSLLYNHRCTGARVVLSYPEEMKISSSSKEENNKKQNSLDKMIGNHLFVNFGAHKIDYPFSYLTVACAIGVCLHFFSCFDLFFNRVDVKGGGLIGNAVINGETIRELRGVSKKELIIFLDRLDTAFQKFLKMFSSQKTKEAKSLAEDM</sequence>
<keyword evidence="8 17" id="KW-0808">Transferase</keyword>
<dbReference type="Pfam" id="PF05889">
    <property type="entry name" value="SepSecS"/>
    <property type="match status" value="1"/>
</dbReference>
<keyword evidence="11 17" id="KW-0648">Protein biosynthesis</keyword>
<dbReference type="InterPro" id="IPR008829">
    <property type="entry name" value="SepSecS/SepCysS"/>
</dbReference>
<dbReference type="InterPro" id="IPR015421">
    <property type="entry name" value="PyrdxlP-dep_Trfase_major"/>
</dbReference>
<evidence type="ECO:0000256" key="5">
    <source>
        <dbReference type="ARBA" id="ARBA00012464"/>
    </source>
</evidence>
<evidence type="ECO:0000313" key="18">
    <source>
        <dbReference type="EMBL" id="KAF8821206.1"/>
    </source>
</evidence>
<dbReference type="EMBL" id="JADAQX010000215">
    <property type="protein sequence ID" value="KAF8821206.1"/>
    <property type="molecule type" value="Genomic_DNA"/>
</dbReference>
<keyword evidence="9 17" id="KW-0694">RNA-binding</keyword>
<comment type="pathway">
    <text evidence="3 17">Aminoacyl-tRNA biosynthesis; selenocysteinyl-tRNA(Sec) biosynthesis; selenocysteinyl-tRNA(Sec) from L-seryl-tRNA(Sec) (archaeal/eukaryal route): step 2/2.</text>
</comment>
<evidence type="ECO:0000256" key="3">
    <source>
        <dbReference type="ARBA" id="ARBA00004822"/>
    </source>
</evidence>
<comment type="cofactor">
    <cofactor evidence="1 17">
        <name>pyridoxal 5'-phosphate</name>
        <dbReference type="ChEBI" id="CHEBI:597326"/>
    </cofactor>
</comment>
<proteinExistence type="inferred from homology"/>
<keyword evidence="19" id="KW-1185">Reference proteome</keyword>
<evidence type="ECO:0000256" key="15">
    <source>
        <dbReference type="ARBA" id="ARBA00032693"/>
    </source>
</evidence>
<keyword evidence="12 17" id="KW-0711">Selenium</keyword>
<comment type="catalytic activity">
    <reaction evidence="16 17">
        <text>O-phospho-L-seryl-tRNA(Sec) + selenophosphate + H2O = L-selenocysteinyl-tRNA(Sec) + 2 phosphate</text>
        <dbReference type="Rhea" id="RHEA:25041"/>
        <dbReference type="Rhea" id="RHEA-COMP:9743"/>
        <dbReference type="Rhea" id="RHEA-COMP:9947"/>
        <dbReference type="ChEBI" id="CHEBI:15377"/>
        <dbReference type="ChEBI" id="CHEBI:16144"/>
        <dbReference type="ChEBI" id="CHEBI:43474"/>
        <dbReference type="ChEBI" id="CHEBI:78551"/>
        <dbReference type="ChEBI" id="CHEBI:78573"/>
        <dbReference type="EC" id="2.9.1.2"/>
    </reaction>
</comment>
<evidence type="ECO:0000256" key="6">
    <source>
        <dbReference type="ARBA" id="ARBA00021963"/>
    </source>
</evidence>
<dbReference type="InterPro" id="IPR019872">
    <property type="entry name" value="Sec-tRNA_Se_transferase"/>
</dbReference>
<evidence type="ECO:0000256" key="10">
    <source>
        <dbReference type="ARBA" id="ARBA00022898"/>
    </source>
</evidence>
<dbReference type="EC" id="2.9.1.2" evidence="5 17"/>
<evidence type="ECO:0000256" key="13">
    <source>
        <dbReference type="ARBA" id="ARBA00030669"/>
    </source>
</evidence>
<dbReference type="GO" id="GO:0016740">
    <property type="term" value="F:transferase activity"/>
    <property type="evidence" value="ECO:0007669"/>
    <property type="project" value="UniProtKB-KW"/>
</dbReference>
<dbReference type="SUPFAM" id="SSF53383">
    <property type="entry name" value="PLP-dependent transferases"/>
    <property type="match status" value="1"/>
</dbReference>
<keyword evidence="17" id="KW-0963">Cytoplasm</keyword>
<comment type="similarity">
    <text evidence="4 17">Belongs to the SepSecS family.</text>
</comment>
<gene>
    <name evidence="18" type="ORF">IE077_002327</name>
</gene>
<evidence type="ECO:0000256" key="17">
    <source>
        <dbReference type="PIRNR" id="PIRNR017689"/>
    </source>
</evidence>
<accession>A0ABQ7JB53</accession>
<evidence type="ECO:0000256" key="1">
    <source>
        <dbReference type="ARBA" id="ARBA00001933"/>
    </source>
</evidence>
<organism evidence="18 19">
    <name type="scientific">Cardiosporidium cionae</name>
    <dbReference type="NCBI Taxonomy" id="476202"/>
    <lineage>
        <taxon>Eukaryota</taxon>
        <taxon>Sar</taxon>
        <taxon>Alveolata</taxon>
        <taxon>Apicomplexa</taxon>
        <taxon>Aconoidasida</taxon>
        <taxon>Nephromycida</taxon>
        <taxon>Cardiosporidium</taxon>
    </lineage>
</organism>
<evidence type="ECO:0000256" key="12">
    <source>
        <dbReference type="ARBA" id="ARBA00023266"/>
    </source>
</evidence>
<evidence type="ECO:0000256" key="4">
    <source>
        <dbReference type="ARBA" id="ARBA00007037"/>
    </source>
</evidence>
<dbReference type="PANTHER" id="PTHR12944">
    <property type="entry name" value="SOLUBLE LIVER ANTIGEN/LIVER PANCREAS ANTIGEN"/>
    <property type="match status" value="1"/>
</dbReference>
<dbReference type="Gene3D" id="3.40.640.10">
    <property type="entry name" value="Type I PLP-dependent aspartate aminotransferase-like (Major domain)"/>
    <property type="match status" value="1"/>
</dbReference>
<name>A0ABQ7JB53_9APIC</name>
<comment type="function">
    <text evidence="2 17">Converts O-phosphoseryl-tRNA(Sec) to selenocysteinyl-tRNA(Sec) required for selenoprotein biosynthesis.</text>
</comment>
<evidence type="ECO:0000256" key="8">
    <source>
        <dbReference type="ARBA" id="ARBA00022679"/>
    </source>
</evidence>
<evidence type="ECO:0000256" key="16">
    <source>
        <dbReference type="ARBA" id="ARBA00048808"/>
    </source>
</evidence>
<reference evidence="18 19" key="1">
    <citation type="journal article" date="2020" name="bioRxiv">
        <title>Metabolic contributions of an alphaproteobacterial endosymbiont in the apicomplexan Cardiosporidium cionae.</title>
        <authorList>
            <person name="Hunter E.S."/>
            <person name="Paight C.J."/>
            <person name="Lane C.E."/>
        </authorList>
    </citation>
    <scope>NUCLEOTIDE SEQUENCE [LARGE SCALE GENOMIC DNA]</scope>
    <source>
        <strain evidence="18">ESH_2018</strain>
    </source>
</reference>
<protein>
    <recommendedName>
        <fullName evidence="6 17">O-phosphoseryl-tRNA(Sec) selenium transferase</fullName>
        <ecNumber evidence="5 17">2.9.1.2</ecNumber>
    </recommendedName>
    <alternativeName>
        <fullName evidence="13 17">Selenocysteine synthase</fullName>
    </alternativeName>
    <alternativeName>
        <fullName evidence="14 17">Selenocysteinyl-tRNA(Sec) synthase</fullName>
    </alternativeName>
    <alternativeName>
        <fullName evidence="15 17">Sep-tRNA:Sec-tRNA synthase</fullName>
    </alternativeName>
</protein>
<comment type="subcellular location">
    <subcellularLocation>
        <location evidence="17">Cytoplasm</location>
    </subcellularLocation>
</comment>
<evidence type="ECO:0000256" key="14">
    <source>
        <dbReference type="ARBA" id="ARBA00032048"/>
    </source>
</evidence>
<dbReference type="PIRSF" id="PIRSF017689">
    <property type="entry name" value="SepSecS"/>
    <property type="match status" value="1"/>
</dbReference>
<evidence type="ECO:0000256" key="2">
    <source>
        <dbReference type="ARBA" id="ARBA00002552"/>
    </source>
</evidence>
<keyword evidence="7 17" id="KW-0820">tRNA-binding</keyword>
<dbReference type="Proteomes" id="UP000823046">
    <property type="component" value="Unassembled WGS sequence"/>
</dbReference>
<evidence type="ECO:0000256" key="11">
    <source>
        <dbReference type="ARBA" id="ARBA00022917"/>
    </source>
</evidence>
<keyword evidence="10 17" id="KW-0663">Pyridoxal phosphate</keyword>
<dbReference type="PANTHER" id="PTHR12944:SF2">
    <property type="entry name" value="O-PHOSPHOSERYL-TRNA(SEC) SELENIUM TRANSFERASE"/>
    <property type="match status" value="1"/>
</dbReference>
<evidence type="ECO:0000256" key="9">
    <source>
        <dbReference type="ARBA" id="ARBA00022884"/>
    </source>
</evidence>
<comment type="caution">
    <text evidence="18">The sequence shown here is derived from an EMBL/GenBank/DDBJ whole genome shotgun (WGS) entry which is preliminary data.</text>
</comment>
<evidence type="ECO:0000313" key="19">
    <source>
        <dbReference type="Proteomes" id="UP000823046"/>
    </source>
</evidence>
<dbReference type="NCBIfam" id="TIGR03531">
    <property type="entry name" value="selenium_SpcS"/>
    <property type="match status" value="1"/>
</dbReference>
<evidence type="ECO:0000256" key="7">
    <source>
        <dbReference type="ARBA" id="ARBA00022555"/>
    </source>
</evidence>